<dbReference type="GO" id="GO:0016787">
    <property type="term" value="F:hydrolase activity"/>
    <property type="evidence" value="ECO:0007669"/>
    <property type="project" value="UniProtKB-KW"/>
</dbReference>
<dbReference type="HAMAP" id="MF_00815">
    <property type="entry name" value="ATP_synth_gamma_bact"/>
    <property type="match status" value="1"/>
</dbReference>
<gene>
    <name evidence="10 11" type="primary">atpG</name>
    <name evidence="11" type="ORF">U732_1843</name>
</gene>
<keyword evidence="10" id="KW-1003">Cell membrane</keyword>
<keyword evidence="4 10" id="KW-0813">Transport</keyword>
<dbReference type="Gene3D" id="1.10.287.80">
    <property type="entry name" value="ATP synthase, gamma subunit, helix hairpin domain"/>
    <property type="match status" value="1"/>
</dbReference>
<reference evidence="11 12" key="1">
    <citation type="journal article" date="2015" name="Infect. Genet. Evol.">
        <title>Genomic sequences of six botulinum neurotoxin-producing strains representing three clostridial species illustrate the mobility and diversity of botulinum neurotoxin genes.</title>
        <authorList>
            <person name="Smith T.J."/>
            <person name="Hill K.K."/>
            <person name="Xie G."/>
            <person name="Foley B.T."/>
            <person name="Williamson C.H."/>
            <person name="Foster J.T."/>
            <person name="Johnson S.L."/>
            <person name="Chertkov O."/>
            <person name="Teshima H."/>
            <person name="Gibbons H.S."/>
            <person name="Johnsky L.A."/>
            <person name="Karavis M.A."/>
            <person name="Smith L.A."/>
        </authorList>
    </citation>
    <scope>NUCLEOTIDE SEQUENCE [LARGE SCALE GENOMIC DNA]</scope>
    <source>
        <strain evidence="11 12">CDC 2741</strain>
    </source>
</reference>
<comment type="function">
    <text evidence="1 10">Produces ATP from ADP in the presence of a proton gradient across the membrane. The gamma chain is believed to be important in regulating ATPase activity and the flow of protons through the CF(0) complex.</text>
</comment>
<organism evidence="11 12">
    <name type="scientific">Clostridium argentinense CDC 2741</name>
    <dbReference type="NCBI Taxonomy" id="1418104"/>
    <lineage>
        <taxon>Bacteria</taxon>
        <taxon>Bacillati</taxon>
        <taxon>Bacillota</taxon>
        <taxon>Clostridia</taxon>
        <taxon>Eubacteriales</taxon>
        <taxon>Clostridiaceae</taxon>
        <taxon>Clostridium</taxon>
    </lineage>
</organism>
<dbReference type="EMBL" id="AYSO01000017">
    <property type="protein sequence ID" value="KIE46153.1"/>
    <property type="molecule type" value="Genomic_DNA"/>
</dbReference>
<dbReference type="CDD" id="cd12151">
    <property type="entry name" value="F1-ATPase_gamma"/>
    <property type="match status" value="1"/>
</dbReference>
<evidence type="ECO:0000256" key="9">
    <source>
        <dbReference type="ARBA" id="ARBA00023310"/>
    </source>
</evidence>
<comment type="subcellular location">
    <subcellularLocation>
        <location evidence="10">Cell membrane</location>
        <topology evidence="10">Peripheral membrane protein</topology>
    </subcellularLocation>
    <subcellularLocation>
        <location evidence="2">Membrane</location>
        <topology evidence="2">Peripheral membrane protein</topology>
    </subcellularLocation>
</comment>
<dbReference type="Pfam" id="PF00231">
    <property type="entry name" value="ATP-synt"/>
    <property type="match status" value="1"/>
</dbReference>
<evidence type="ECO:0000256" key="1">
    <source>
        <dbReference type="ARBA" id="ARBA00003456"/>
    </source>
</evidence>
<dbReference type="PANTHER" id="PTHR11693">
    <property type="entry name" value="ATP SYNTHASE GAMMA CHAIN"/>
    <property type="match status" value="1"/>
</dbReference>
<dbReference type="SUPFAM" id="SSF52943">
    <property type="entry name" value="ATP synthase (F1-ATPase), gamma subunit"/>
    <property type="match status" value="1"/>
</dbReference>
<dbReference type="GO" id="GO:0042777">
    <property type="term" value="P:proton motive force-driven plasma membrane ATP synthesis"/>
    <property type="evidence" value="ECO:0007669"/>
    <property type="project" value="UniProtKB-UniRule"/>
</dbReference>
<dbReference type="PANTHER" id="PTHR11693:SF22">
    <property type="entry name" value="ATP SYNTHASE SUBUNIT GAMMA, MITOCHONDRIAL"/>
    <property type="match status" value="1"/>
</dbReference>
<dbReference type="GO" id="GO:0005886">
    <property type="term" value="C:plasma membrane"/>
    <property type="evidence" value="ECO:0007669"/>
    <property type="project" value="UniProtKB-SubCell"/>
</dbReference>
<comment type="similarity">
    <text evidence="3 10">Belongs to the ATPase gamma chain family.</text>
</comment>
<dbReference type="Proteomes" id="UP000031366">
    <property type="component" value="Unassembled WGS sequence"/>
</dbReference>
<dbReference type="OrthoDB" id="9812769at2"/>
<dbReference type="AlphaFoldDB" id="A0A0C1U3U2"/>
<keyword evidence="5 10" id="KW-0375">Hydrogen ion transport</keyword>
<evidence type="ECO:0000256" key="7">
    <source>
        <dbReference type="ARBA" id="ARBA00023136"/>
    </source>
</evidence>
<dbReference type="STRING" id="29341.RSJ17_16295"/>
<dbReference type="GO" id="GO:0045259">
    <property type="term" value="C:proton-transporting ATP synthase complex"/>
    <property type="evidence" value="ECO:0007669"/>
    <property type="project" value="UniProtKB-KW"/>
</dbReference>
<evidence type="ECO:0000313" key="12">
    <source>
        <dbReference type="Proteomes" id="UP000031366"/>
    </source>
</evidence>
<protein>
    <recommendedName>
        <fullName evidence="10">ATP synthase gamma chain</fullName>
    </recommendedName>
    <alternativeName>
        <fullName evidence="10">ATP synthase F1 sector gamma subunit</fullName>
    </alternativeName>
    <alternativeName>
        <fullName evidence="10">F-ATPase gamma subunit</fullName>
    </alternativeName>
</protein>
<dbReference type="NCBIfam" id="TIGR01146">
    <property type="entry name" value="ATPsyn_F1gamma"/>
    <property type="match status" value="1"/>
</dbReference>
<name>A0A0C1U3U2_9CLOT</name>
<keyword evidence="9 10" id="KW-0066">ATP synthesis</keyword>
<keyword evidence="12" id="KW-1185">Reference proteome</keyword>
<keyword evidence="11" id="KW-0378">Hydrolase</keyword>
<dbReference type="GO" id="GO:0005524">
    <property type="term" value="F:ATP binding"/>
    <property type="evidence" value="ECO:0007669"/>
    <property type="project" value="UniProtKB-UniRule"/>
</dbReference>
<dbReference type="InterPro" id="IPR035968">
    <property type="entry name" value="ATP_synth_F1_ATPase_gsu"/>
</dbReference>
<evidence type="ECO:0000256" key="6">
    <source>
        <dbReference type="ARBA" id="ARBA00023065"/>
    </source>
</evidence>
<evidence type="ECO:0000256" key="8">
    <source>
        <dbReference type="ARBA" id="ARBA00023196"/>
    </source>
</evidence>
<dbReference type="InterPro" id="IPR000131">
    <property type="entry name" value="ATP_synth_F1_gsu"/>
</dbReference>
<evidence type="ECO:0000256" key="4">
    <source>
        <dbReference type="ARBA" id="ARBA00022448"/>
    </source>
</evidence>
<evidence type="ECO:0000256" key="2">
    <source>
        <dbReference type="ARBA" id="ARBA00004170"/>
    </source>
</evidence>
<comment type="subunit">
    <text evidence="10">F-type ATPases have 2 components, CF(1) - the catalytic core - and CF(0) - the membrane proton channel. CF(1) has five subunits: alpha(3), beta(3), gamma(1), delta(1), epsilon(1). CF(0) has three main subunits: a, b and c.</text>
</comment>
<sequence>MAQGMKEIKRMIKSVNSTKEITRAMELVSSSKLRQARKRLERLESYQKIVLKSINGLLASVAKLAYPEDEKREAKCKLFIVITSDKGLAGGYNNNVLKLTENIIEDKEQALVIPIGQKGIDYFTRNNYEIVESFDLISENPQFEDAVNIGNLAIDLYKKHQVYEINLVYTTFKNALSQIPTLVRLLPVETVESENINKNIQLECEPSPEAVLDYLISKFIHISIYGALVESSVSEQGARRVSMESATNNAEEMIANLELGYNRARQTSITREITEIVGGAEALK</sequence>
<dbReference type="GO" id="GO:0046933">
    <property type="term" value="F:proton-transporting ATP synthase activity, rotational mechanism"/>
    <property type="evidence" value="ECO:0007669"/>
    <property type="project" value="UniProtKB-UniRule"/>
</dbReference>
<dbReference type="RefSeq" id="WP_039633741.1">
    <property type="nucleotide sequence ID" value="NZ_AYSO01000017.1"/>
</dbReference>
<evidence type="ECO:0000256" key="10">
    <source>
        <dbReference type="HAMAP-Rule" id="MF_00815"/>
    </source>
</evidence>
<proteinExistence type="inferred from homology"/>
<evidence type="ECO:0000256" key="5">
    <source>
        <dbReference type="ARBA" id="ARBA00022781"/>
    </source>
</evidence>
<dbReference type="PROSITE" id="PS00153">
    <property type="entry name" value="ATPASE_GAMMA"/>
    <property type="match status" value="1"/>
</dbReference>
<accession>A0A0C1U3U2</accession>
<dbReference type="Gene3D" id="3.40.1380.10">
    <property type="match status" value="1"/>
</dbReference>
<dbReference type="InterPro" id="IPR023632">
    <property type="entry name" value="ATP_synth_F1_gsu_CS"/>
</dbReference>
<keyword evidence="8 10" id="KW-0139">CF(1)</keyword>
<evidence type="ECO:0000313" key="11">
    <source>
        <dbReference type="EMBL" id="KIE46153.1"/>
    </source>
</evidence>
<keyword evidence="6 10" id="KW-0406">Ion transport</keyword>
<dbReference type="PRINTS" id="PR00126">
    <property type="entry name" value="ATPASEGAMMA"/>
</dbReference>
<comment type="caution">
    <text evidence="11">The sequence shown here is derived from an EMBL/GenBank/DDBJ whole genome shotgun (WGS) entry which is preliminary data.</text>
</comment>
<evidence type="ECO:0000256" key="3">
    <source>
        <dbReference type="ARBA" id="ARBA00007681"/>
    </source>
</evidence>
<keyword evidence="7 10" id="KW-0472">Membrane</keyword>